<dbReference type="Gene3D" id="3.30.1340.10">
    <property type="entry name" value="HPr-like"/>
    <property type="match status" value="1"/>
</dbReference>
<gene>
    <name evidence="6" type="ORF">N7E60_01855</name>
</gene>
<dbReference type="EMBL" id="CP114584">
    <property type="protein sequence ID" value="WBA15084.1"/>
    <property type="molecule type" value="Genomic_DNA"/>
</dbReference>
<dbReference type="InterPro" id="IPR001020">
    <property type="entry name" value="PTS_HPr_His_P_site"/>
</dbReference>
<comment type="similarity">
    <text evidence="2">Belongs to the HPr family.</text>
</comment>
<keyword evidence="3" id="KW-0963">Cytoplasm</keyword>
<dbReference type="Pfam" id="PF00381">
    <property type="entry name" value="PTS-HPr"/>
    <property type="match status" value="1"/>
</dbReference>
<reference evidence="6" key="1">
    <citation type="submission" date="2022-09" db="EMBL/GenBank/DDBJ databases">
        <authorList>
            <person name="Li Z.-J."/>
        </authorList>
    </citation>
    <scope>NUCLEOTIDE SEQUENCE</scope>
    <source>
        <strain evidence="6">TGB10</strain>
    </source>
</reference>
<dbReference type="PANTHER" id="PTHR33705:SF2">
    <property type="entry name" value="PHOSPHOCARRIER PROTEIN NPR"/>
    <property type="match status" value="1"/>
</dbReference>
<keyword evidence="4" id="KW-0598">Phosphotransferase system</keyword>
<dbReference type="InterPro" id="IPR050399">
    <property type="entry name" value="HPr"/>
</dbReference>
<feature type="domain" description="HPr" evidence="5">
    <location>
        <begin position="1"/>
        <end position="90"/>
    </location>
</feature>
<dbReference type="SUPFAM" id="SSF55594">
    <property type="entry name" value="HPr-like"/>
    <property type="match status" value="1"/>
</dbReference>
<evidence type="ECO:0000313" key="7">
    <source>
        <dbReference type="Proteomes" id="UP001164676"/>
    </source>
</evidence>
<accession>A0ABY7LFG3</accession>
<dbReference type="PROSITE" id="PS00589">
    <property type="entry name" value="PTS_HPR_SER"/>
    <property type="match status" value="1"/>
</dbReference>
<organism evidence="6 7">
    <name type="scientific">Salinivibrio proteolyticus</name>
    <dbReference type="NCBI Taxonomy" id="334715"/>
    <lineage>
        <taxon>Bacteria</taxon>
        <taxon>Pseudomonadati</taxon>
        <taxon>Pseudomonadota</taxon>
        <taxon>Gammaproteobacteria</taxon>
        <taxon>Vibrionales</taxon>
        <taxon>Vibrionaceae</taxon>
        <taxon>Salinivibrio</taxon>
    </lineage>
</organism>
<dbReference type="InterPro" id="IPR000032">
    <property type="entry name" value="HPr-like"/>
</dbReference>
<comment type="subcellular location">
    <subcellularLocation>
        <location evidence="1">Cytoplasm</location>
    </subcellularLocation>
</comment>
<evidence type="ECO:0000256" key="3">
    <source>
        <dbReference type="ARBA" id="ARBA00022490"/>
    </source>
</evidence>
<dbReference type="InterPro" id="IPR035895">
    <property type="entry name" value="HPr-like_sf"/>
</dbReference>
<evidence type="ECO:0000256" key="1">
    <source>
        <dbReference type="ARBA" id="ARBA00004496"/>
    </source>
</evidence>
<name>A0ABY7LFG3_9GAMM</name>
<dbReference type="PRINTS" id="PR00107">
    <property type="entry name" value="PHOSPHOCPHPR"/>
</dbReference>
<dbReference type="Proteomes" id="UP001164676">
    <property type="component" value="Chromosome"/>
</dbReference>
<dbReference type="NCBIfam" id="TIGR01003">
    <property type="entry name" value="PTS_HPr_family"/>
    <property type="match status" value="1"/>
</dbReference>
<protein>
    <submittedName>
        <fullName evidence="6">HPr family phosphocarrier protein</fullName>
    </submittedName>
</protein>
<dbReference type="PANTHER" id="PTHR33705">
    <property type="entry name" value="PHOSPHOCARRIER PROTEIN HPR"/>
    <property type="match status" value="1"/>
</dbReference>
<evidence type="ECO:0000259" key="5">
    <source>
        <dbReference type="PROSITE" id="PS51350"/>
    </source>
</evidence>
<evidence type="ECO:0000313" key="6">
    <source>
        <dbReference type="EMBL" id="WBA15084.1"/>
    </source>
</evidence>
<sequence>MTTLHTDVCVRNRLGLHARAAMKLVELLQAYDATIELQSGDKRATADSVMAMLMLESAQGQTITLTATGPQAEPALNAVKALFDAGFDEES</sequence>
<proteinExistence type="inferred from homology"/>
<dbReference type="RefSeq" id="WP_077456362.1">
    <property type="nucleotide sequence ID" value="NZ_CP114584.1"/>
</dbReference>
<evidence type="ECO:0000256" key="2">
    <source>
        <dbReference type="ARBA" id="ARBA00010736"/>
    </source>
</evidence>
<dbReference type="PROSITE" id="PS00369">
    <property type="entry name" value="PTS_HPR_HIS"/>
    <property type="match status" value="1"/>
</dbReference>
<evidence type="ECO:0000256" key="4">
    <source>
        <dbReference type="ARBA" id="ARBA00022683"/>
    </source>
</evidence>
<keyword evidence="7" id="KW-1185">Reference proteome</keyword>
<dbReference type="InterPro" id="IPR002114">
    <property type="entry name" value="PTS_HPr_Ser_P_site"/>
</dbReference>
<dbReference type="PROSITE" id="PS51350">
    <property type="entry name" value="PTS_HPR_DOM"/>
    <property type="match status" value="1"/>
</dbReference>